<organism evidence="1 2">
    <name type="scientific">Acidovorax bellezanensis</name>
    <dbReference type="NCBI Taxonomy" id="2976702"/>
    <lineage>
        <taxon>Bacteria</taxon>
        <taxon>Pseudomonadati</taxon>
        <taxon>Pseudomonadota</taxon>
        <taxon>Betaproteobacteria</taxon>
        <taxon>Burkholderiales</taxon>
        <taxon>Comamonadaceae</taxon>
        <taxon>Acidovorax</taxon>
    </lineage>
</organism>
<evidence type="ECO:0000313" key="2">
    <source>
        <dbReference type="Proteomes" id="UP001525968"/>
    </source>
</evidence>
<evidence type="ECO:0000313" key="1">
    <source>
        <dbReference type="EMBL" id="MCT9809332.1"/>
    </source>
</evidence>
<proteinExistence type="predicted"/>
<sequence>MKVLDLGCQFGHVFEGWFASEEDFQSQKARALVQCPLCGDTVIDKRLSAPRLNLGAQAPATGPVAEQAAFAPAGAPLEADARQAMQAAWLQMSRKLIANTEDVGPRFADEARRMHHGEVEPRGIRGQASAKEAVALLEEGISVLPLALADGAKETLQ</sequence>
<dbReference type="RefSeq" id="WP_261498252.1">
    <property type="nucleotide sequence ID" value="NZ_JAODYH010000001.1"/>
</dbReference>
<keyword evidence="2" id="KW-1185">Reference proteome</keyword>
<dbReference type="PIRSF" id="PIRSF032131">
    <property type="entry name" value="UCP032131"/>
    <property type="match status" value="1"/>
</dbReference>
<dbReference type="EMBL" id="JAODYH010000001">
    <property type="protein sequence ID" value="MCT9809332.1"/>
    <property type="molecule type" value="Genomic_DNA"/>
</dbReference>
<name>A0ABT2PJC4_9BURK</name>
<dbReference type="Proteomes" id="UP001525968">
    <property type="component" value="Unassembled WGS sequence"/>
</dbReference>
<comment type="caution">
    <text evidence="1">The sequence shown here is derived from an EMBL/GenBank/DDBJ whole genome shotgun (WGS) entry which is preliminary data.</text>
</comment>
<protein>
    <submittedName>
        <fullName evidence="1">DUF1178 family protein</fullName>
    </submittedName>
</protein>
<reference evidence="1 2" key="1">
    <citation type="submission" date="2022-09" db="EMBL/GenBank/DDBJ databases">
        <title>Draft genome of isolate Be4.</title>
        <authorList>
            <person name="Sanchez-Castro I."/>
            <person name="Martinez-Rodriguez P."/>
            <person name="Descostes M."/>
            <person name="Merroun M."/>
        </authorList>
    </citation>
    <scope>NUCLEOTIDE SEQUENCE [LARGE SCALE GENOMIC DNA]</scope>
    <source>
        <strain evidence="1 2">Be4</strain>
    </source>
</reference>
<gene>
    <name evidence="1" type="ORF">N0K08_01665</name>
</gene>
<dbReference type="InterPro" id="IPR009562">
    <property type="entry name" value="DUF1178"/>
</dbReference>
<accession>A0ABT2PJC4</accession>
<dbReference type="Pfam" id="PF06676">
    <property type="entry name" value="DUF1178"/>
    <property type="match status" value="1"/>
</dbReference>